<protein>
    <recommendedName>
        <fullName evidence="1">Aminoglycoside phosphotransferase domain-containing protein</fullName>
    </recommendedName>
</protein>
<dbReference type="InterPro" id="IPR002575">
    <property type="entry name" value="Aminoglycoside_PTrfase"/>
</dbReference>
<evidence type="ECO:0000259" key="1">
    <source>
        <dbReference type="Pfam" id="PF01636"/>
    </source>
</evidence>
<feature type="domain" description="Aminoglycoside phosphotransferase" evidence="1">
    <location>
        <begin position="201"/>
        <end position="407"/>
    </location>
</feature>
<keyword evidence="3" id="KW-1185">Reference proteome</keyword>
<dbReference type="InterPro" id="IPR051678">
    <property type="entry name" value="AGP_Transferase"/>
</dbReference>
<name>A0A9P4I1T9_9PEZI</name>
<evidence type="ECO:0000313" key="3">
    <source>
        <dbReference type="Proteomes" id="UP000799776"/>
    </source>
</evidence>
<accession>A0A9P4I1T9</accession>
<proteinExistence type="predicted"/>
<dbReference type="EMBL" id="ML978712">
    <property type="protein sequence ID" value="KAF2090979.1"/>
    <property type="molecule type" value="Genomic_DNA"/>
</dbReference>
<dbReference type="PANTHER" id="PTHR21310:SF51">
    <property type="entry name" value="AMINOGLYCOSIDE PHOSPHOTRANSFERASE DOMAIN-CONTAINING PROTEIN"/>
    <property type="match status" value="1"/>
</dbReference>
<gene>
    <name evidence="2" type="ORF">K490DRAFT_62309</name>
</gene>
<dbReference type="Gene3D" id="3.90.1200.10">
    <property type="match status" value="1"/>
</dbReference>
<evidence type="ECO:0000313" key="2">
    <source>
        <dbReference type="EMBL" id="KAF2090979.1"/>
    </source>
</evidence>
<dbReference type="AlphaFoldDB" id="A0A9P4I1T9"/>
<sequence length="540" mass="61442">MGNNTRKDSGAVAEAKGDMQHTLKDKFEAIKRHIKAWQLPSSYRKNLPIRSRSRNEPSASDFYNENTAMQHDDEATATVGHPRAGQVLPNETEWERWRRETFGLVAGIADGALVKLADGYLTAAGVPQETKVLDVRVRTDTTGSNNIAFIIGFTFQTQEVKPLKICIRVPACGTRGKWTEKDGEVLRDYALTMKMIGEKAPKFPIPKIYGFDTTLDNPLGAPYIAMAFAEGQTLDHVWLDNSGPITMEQKRQRILQSLAEAMSELRRFRYSMMGSLKFKEDEKTEHIGDSYFANFGNTTRDSEFIANHLEDYVLEAQESSQEYLNEHLEVWRELKIKVLNERPNPAYLLEVRGMYSYLSAIIDLMPVAKDPKTGKENFVLVPPDFDIQNILVDNNGNITALIDWDRVESQPCFLGWASCPEFLKEDWDHDYKWPNSSRYQLSPEEFDRYRADYARYMKQACSGAEEECAITEKSALFGAVWRNIGRGDDDHRQLLEKILAIVCPRVLVRDHLIEVGKHGLDNALSNLGIKAKLEELFAVQ</sequence>
<comment type="caution">
    <text evidence="2">The sequence shown here is derived from an EMBL/GenBank/DDBJ whole genome shotgun (WGS) entry which is preliminary data.</text>
</comment>
<organism evidence="2 3">
    <name type="scientific">Saccharata proteae CBS 121410</name>
    <dbReference type="NCBI Taxonomy" id="1314787"/>
    <lineage>
        <taxon>Eukaryota</taxon>
        <taxon>Fungi</taxon>
        <taxon>Dikarya</taxon>
        <taxon>Ascomycota</taxon>
        <taxon>Pezizomycotina</taxon>
        <taxon>Dothideomycetes</taxon>
        <taxon>Dothideomycetes incertae sedis</taxon>
        <taxon>Botryosphaeriales</taxon>
        <taxon>Saccharataceae</taxon>
        <taxon>Saccharata</taxon>
    </lineage>
</organism>
<dbReference type="PANTHER" id="PTHR21310">
    <property type="entry name" value="AMINOGLYCOSIDE PHOSPHOTRANSFERASE-RELATED-RELATED"/>
    <property type="match status" value="1"/>
</dbReference>
<dbReference type="Pfam" id="PF01636">
    <property type="entry name" value="APH"/>
    <property type="match status" value="1"/>
</dbReference>
<dbReference type="OrthoDB" id="10003767at2759"/>
<dbReference type="SUPFAM" id="SSF56112">
    <property type="entry name" value="Protein kinase-like (PK-like)"/>
    <property type="match status" value="1"/>
</dbReference>
<dbReference type="InterPro" id="IPR011009">
    <property type="entry name" value="Kinase-like_dom_sf"/>
</dbReference>
<dbReference type="Proteomes" id="UP000799776">
    <property type="component" value="Unassembled WGS sequence"/>
</dbReference>
<reference evidence="2" key="1">
    <citation type="journal article" date="2020" name="Stud. Mycol.">
        <title>101 Dothideomycetes genomes: a test case for predicting lifestyles and emergence of pathogens.</title>
        <authorList>
            <person name="Haridas S."/>
            <person name="Albert R."/>
            <person name="Binder M."/>
            <person name="Bloem J."/>
            <person name="Labutti K."/>
            <person name="Salamov A."/>
            <person name="Andreopoulos B."/>
            <person name="Baker S."/>
            <person name="Barry K."/>
            <person name="Bills G."/>
            <person name="Bluhm B."/>
            <person name="Cannon C."/>
            <person name="Castanera R."/>
            <person name="Culley D."/>
            <person name="Daum C."/>
            <person name="Ezra D."/>
            <person name="Gonzalez J."/>
            <person name="Henrissat B."/>
            <person name="Kuo A."/>
            <person name="Liang C."/>
            <person name="Lipzen A."/>
            <person name="Lutzoni F."/>
            <person name="Magnuson J."/>
            <person name="Mondo S."/>
            <person name="Nolan M."/>
            <person name="Ohm R."/>
            <person name="Pangilinan J."/>
            <person name="Park H.-J."/>
            <person name="Ramirez L."/>
            <person name="Alfaro M."/>
            <person name="Sun H."/>
            <person name="Tritt A."/>
            <person name="Yoshinaga Y."/>
            <person name="Zwiers L.-H."/>
            <person name="Turgeon B."/>
            <person name="Goodwin S."/>
            <person name="Spatafora J."/>
            <person name="Crous P."/>
            <person name="Grigoriev I."/>
        </authorList>
    </citation>
    <scope>NUCLEOTIDE SEQUENCE</scope>
    <source>
        <strain evidence="2">CBS 121410</strain>
    </source>
</reference>